<dbReference type="InterPro" id="IPR029056">
    <property type="entry name" value="Ribokinase-like"/>
</dbReference>
<sequence>MEIMHNPVKRVAAIHDLSGFGRASLTVVTPILSCMGVQVCPLPTAVLSTHSKFKDYHFVDLTDHLLPIIEHWERLNLQFDGIYSGFLGSFRQIEIVSDFIRRFRTKQTLVVVDPVMGDDGVLYGPMTPEIVSGMRQMISLADIITPNITEAAFLLGRPMPELMTEGEVKRWLLDLAELGPQIVIITSVPDQREKRHTSVYAYNKSDNRFWRVTCTYLPAAYPGTGDAFASVLTGALLQGDSLPMAIDRAVAFASLGVRASFGYGNSSNEGILLERILPSLQMPVQPSSYELIEN</sequence>
<keyword evidence="8" id="KW-1185">Reference proteome</keyword>
<keyword evidence="2" id="KW-0808">Transferase</keyword>
<evidence type="ECO:0000313" key="7">
    <source>
        <dbReference type="EMBL" id="SDD05809.1"/>
    </source>
</evidence>
<evidence type="ECO:0000256" key="4">
    <source>
        <dbReference type="ARBA" id="ARBA00022777"/>
    </source>
</evidence>
<dbReference type="CDD" id="cd01173">
    <property type="entry name" value="pyridoxal_pyridoxamine_kinase"/>
    <property type="match status" value="1"/>
</dbReference>
<dbReference type="GO" id="GO:0005829">
    <property type="term" value="C:cytosol"/>
    <property type="evidence" value="ECO:0007669"/>
    <property type="project" value="TreeGrafter"/>
</dbReference>
<evidence type="ECO:0000256" key="2">
    <source>
        <dbReference type="ARBA" id="ARBA00022679"/>
    </source>
</evidence>
<evidence type="ECO:0000256" key="1">
    <source>
        <dbReference type="ARBA" id="ARBA00012104"/>
    </source>
</evidence>
<evidence type="ECO:0000256" key="5">
    <source>
        <dbReference type="ARBA" id="ARBA00022840"/>
    </source>
</evidence>
<organism evidence="7 8">
    <name type="scientific">Williamwhitmania taraxaci</name>
    <dbReference type="NCBI Taxonomy" id="1640674"/>
    <lineage>
        <taxon>Bacteria</taxon>
        <taxon>Pseudomonadati</taxon>
        <taxon>Bacteroidota</taxon>
        <taxon>Bacteroidia</taxon>
        <taxon>Bacteroidales</taxon>
        <taxon>Williamwhitmaniaceae</taxon>
        <taxon>Williamwhitmania</taxon>
    </lineage>
</organism>
<dbReference type="Gene3D" id="3.40.1190.20">
    <property type="match status" value="1"/>
</dbReference>
<evidence type="ECO:0000313" key="8">
    <source>
        <dbReference type="Proteomes" id="UP000199452"/>
    </source>
</evidence>
<name>A0A1G6RMF5_9BACT</name>
<keyword evidence="4 7" id="KW-0418">Kinase</keyword>
<dbReference type="GO" id="GO:0009443">
    <property type="term" value="P:pyridoxal 5'-phosphate salvage"/>
    <property type="evidence" value="ECO:0007669"/>
    <property type="project" value="InterPro"/>
</dbReference>
<keyword evidence="5" id="KW-0067">ATP-binding</keyword>
<dbReference type="EMBL" id="FMYP01000077">
    <property type="protein sequence ID" value="SDD05809.1"/>
    <property type="molecule type" value="Genomic_DNA"/>
</dbReference>
<reference evidence="7 8" key="1">
    <citation type="submission" date="2016-09" db="EMBL/GenBank/DDBJ databases">
        <authorList>
            <person name="Capua I."/>
            <person name="De Benedictis P."/>
            <person name="Joannis T."/>
            <person name="Lombin L.H."/>
            <person name="Cattoli G."/>
        </authorList>
    </citation>
    <scope>NUCLEOTIDE SEQUENCE [LARGE SCALE GENOMIC DNA]</scope>
    <source>
        <strain evidence="7 8">A7P-90m</strain>
    </source>
</reference>
<dbReference type="GO" id="GO:0008478">
    <property type="term" value="F:pyridoxal kinase activity"/>
    <property type="evidence" value="ECO:0007669"/>
    <property type="project" value="UniProtKB-EC"/>
</dbReference>
<dbReference type="InterPro" id="IPR013749">
    <property type="entry name" value="PM/HMP-P_kinase-1"/>
</dbReference>
<dbReference type="Pfam" id="PF08543">
    <property type="entry name" value="Phos_pyr_kin"/>
    <property type="match status" value="1"/>
</dbReference>
<keyword evidence="3" id="KW-0547">Nucleotide-binding</keyword>
<dbReference type="STRING" id="1640674.SAMN05216323_107710"/>
<dbReference type="InterPro" id="IPR004625">
    <property type="entry name" value="PyrdxlKinase"/>
</dbReference>
<dbReference type="NCBIfam" id="NF005491">
    <property type="entry name" value="PRK07105.1"/>
    <property type="match status" value="1"/>
</dbReference>
<dbReference type="EC" id="2.7.1.35" evidence="1"/>
<protein>
    <recommendedName>
        <fullName evidence="1">pyridoxal kinase</fullName>
        <ecNumber evidence="1">2.7.1.35</ecNumber>
    </recommendedName>
</protein>
<dbReference type="PANTHER" id="PTHR10534">
    <property type="entry name" value="PYRIDOXAL KINASE"/>
    <property type="match status" value="1"/>
</dbReference>
<dbReference type="PANTHER" id="PTHR10534:SF2">
    <property type="entry name" value="PYRIDOXAL KINASE"/>
    <property type="match status" value="1"/>
</dbReference>
<evidence type="ECO:0000256" key="3">
    <source>
        <dbReference type="ARBA" id="ARBA00022741"/>
    </source>
</evidence>
<dbReference type="AlphaFoldDB" id="A0A1G6RMF5"/>
<gene>
    <name evidence="7" type="ORF">SAMN05216323_107710</name>
</gene>
<feature type="domain" description="Pyridoxamine kinase/Phosphomethylpyrimidine kinase" evidence="6">
    <location>
        <begin position="79"/>
        <end position="266"/>
    </location>
</feature>
<dbReference type="Proteomes" id="UP000199452">
    <property type="component" value="Unassembled WGS sequence"/>
</dbReference>
<dbReference type="SUPFAM" id="SSF53613">
    <property type="entry name" value="Ribokinase-like"/>
    <property type="match status" value="1"/>
</dbReference>
<evidence type="ECO:0000259" key="6">
    <source>
        <dbReference type="Pfam" id="PF08543"/>
    </source>
</evidence>
<dbReference type="GO" id="GO:0005524">
    <property type="term" value="F:ATP binding"/>
    <property type="evidence" value="ECO:0007669"/>
    <property type="project" value="UniProtKB-KW"/>
</dbReference>
<accession>A0A1G6RMF5</accession>
<proteinExistence type="predicted"/>